<dbReference type="Gene3D" id="3.40.50.150">
    <property type="entry name" value="Vaccinia Virus protein VP39"/>
    <property type="match status" value="1"/>
</dbReference>
<evidence type="ECO:0000256" key="8">
    <source>
        <dbReference type="ARBA" id="ARBA00047942"/>
    </source>
</evidence>
<sequence length="505" mass="57310">MKNGQINSGVELYGFEKQMSGKDDITTILAKANMLIYFSKLFKDNSNISEVQLLAKNLLNKTFASSKTALGTLGHLEENKYDLILANPPYYQDSTISKLAAATGYYKAKGNGVEALFLEWIVRSLKYGGTANIVLPDGIFTNLGNTELKKFILRNCFIESIISLPINSFFNTPKKTYILTLRKKSEDEIDNNINQTSKIFCYICKSIGETLDTYRFDTPDDNDLHEAVNKYNSYKNLPDKNNIQEPFKSWFENDGKLKLIPILSLPATDSWNIDSFWSDDEKIQLGFKKADETMTVDEFKSSVDELIRELNDLKEAVSIECSTTDYKDFLISDLYTPKNGSSTYTKEWRQEHQGDIPLYSGNTFGAFDHIDVADYDGEYITWAKDGLAGYTMYHNGKFSLTGHRGILIPKGDHSNIDVQYMRLMIEPIFRRNIKGRLGINGKNEYTTLNSAMIKAIKEKIQIPIKADGSFDLDKQKDLAQKFATIEGIKENIRNQIEALTNIVVI</sequence>
<gene>
    <name evidence="11" type="ORF">B5F11_00550</name>
</gene>
<dbReference type="EMBL" id="NFKP01000001">
    <property type="protein sequence ID" value="OUP71414.1"/>
    <property type="molecule type" value="Genomic_DNA"/>
</dbReference>
<protein>
    <recommendedName>
        <fullName evidence="2">site-specific DNA-methyltransferase (adenine-specific)</fullName>
        <ecNumber evidence="2">2.1.1.72</ecNumber>
    </recommendedName>
</protein>
<dbReference type="SUPFAM" id="SSF53335">
    <property type="entry name" value="S-adenosyl-L-methionine-dependent methyltransferases"/>
    <property type="match status" value="1"/>
</dbReference>
<dbReference type="Pfam" id="PF02384">
    <property type="entry name" value="N6_Mtase"/>
    <property type="match status" value="1"/>
</dbReference>
<dbReference type="SUPFAM" id="SSF116734">
    <property type="entry name" value="DNA methylase specificity domain"/>
    <property type="match status" value="1"/>
</dbReference>
<evidence type="ECO:0000256" key="5">
    <source>
        <dbReference type="ARBA" id="ARBA00022691"/>
    </source>
</evidence>
<name>A0A1Y4N4S3_9FIRM</name>
<dbReference type="GO" id="GO:0008170">
    <property type="term" value="F:N-methyltransferase activity"/>
    <property type="evidence" value="ECO:0007669"/>
    <property type="project" value="InterPro"/>
</dbReference>
<comment type="catalytic activity">
    <reaction evidence="8">
        <text>a 2'-deoxyadenosine in DNA + S-adenosyl-L-methionine = an N(6)-methyl-2'-deoxyadenosine in DNA + S-adenosyl-L-homocysteine + H(+)</text>
        <dbReference type="Rhea" id="RHEA:15197"/>
        <dbReference type="Rhea" id="RHEA-COMP:12418"/>
        <dbReference type="Rhea" id="RHEA-COMP:12419"/>
        <dbReference type="ChEBI" id="CHEBI:15378"/>
        <dbReference type="ChEBI" id="CHEBI:57856"/>
        <dbReference type="ChEBI" id="CHEBI:59789"/>
        <dbReference type="ChEBI" id="CHEBI:90615"/>
        <dbReference type="ChEBI" id="CHEBI:90616"/>
        <dbReference type="EC" id="2.1.1.72"/>
    </reaction>
</comment>
<evidence type="ECO:0000256" key="6">
    <source>
        <dbReference type="ARBA" id="ARBA00022747"/>
    </source>
</evidence>
<dbReference type="PROSITE" id="PS00092">
    <property type="entry name" value="N6_MTASE"/>
    <property type="match status" value="1"/>
</dbReference>
<dbReference type="InterPro" id="IPR044946">
    <property type="entry name" value="Restrct_endonuc_typeI_TRD_sf"/>
</dbReference>
<dbReference type="Gene3D" id="3.90.220.20">
    <property type="entry name" value="DNA methylase specificity domains"/>
    <property type="match status" value="1"/>
</dbReference>
<comment type="caution">
    <text evidence="11">The sequence shown here is derived from an EMBL/GenBank/DDBJ whole genome shotgun (WGS) entry which is preliminary data.</text>
</comment>
<dbReference type="AlphaFoldDB" id="A0A1Y4N4S3"/>
<organism evidence="11 12">
    <name type="scientific">Anaerotruncus colihominis</name>
    <dbReference type="NCBI Taxonomy" id="169435"/>
    <lineage>
        <taxon>Bacteria</taxon>
        <taxon>Bacillati</taxon>
        <taxon>Bacillota</taxon>
        <taxon>Clostridia</taxon>
        <taxon>Eubacteriales</taxon>
        <taxon>Oscillospiraceae</taxon>
        <taxon>Anaerotruncus</taxon>
    </lineage>
</organism>
<evidence type="ECO:0000313" key="12">
    <source>
        <dbReference type="Proteomes" id="UP000196386"/>
    </source>
</evidence>
<dbReference type="InterPro" id="IPR029063">
    <property type="entry name" value="SAM-dependent_MTases_sf"/>
</dbReference>
<reference evidence="12" key="1">
    <citation type="submission" date="2017-04" db="EMBL/GenBank/DDBJ databases">
        <title>Function of individual gut microbiota members based on whole genome sequencing of pure cultures obtained from chicken caecum.</title>
        <authorList>
            <person name="Medvecky M."/>
            <person name="Cejkova D."/>
            <person name="Polansky O."/>
            <person name="Karasova D."/>
            <person name="Kubasova T."/>
            <person name="Cizek A."/>
            <person name="Rychlik I."/>
        </authorList>
    </citation>
    <scope>NUCLEOTIDE SEQUENCE [LARGE SCALE GENOMIC DNA]</scope>
    <source>
        <strain evidence="12">An175</strain>
    </source>
</reference>
<feature type="domain" description="DNA methylase adenine-specific" evidence="10">
    <location>
        <begin position="7"/>
        <end position="211"/>
    </location>
</feature>
<evidence type="ECO:0000256" key="4">
    <source>
        <dbReference type="ARBA" id="ARBA00022679"/>
    </source>
</evidence>
<evidence type="ECO:0000256" key="2">
    <source>
        <dbReference type="ARBA" id="ARBA00011900"/>
    </source>
</evidence>
<evidence type="ECO:0000256" key="3">
    <source>
        <dbReference type="ARBA" id="ARBA00022603"/>
    </source>
</evidence>
<evidence type="ECO:0000256" key="1">
    <source>
        <dbReference type="ARBA" id="ARBA00010923"/>
    </source>
</evidence>
<dbReference type="GO" id="GO:0032259">
    <property type="term" value="P:methylation"/>
    <property type="evidence" value="ECO:0007669"/>
    <property type="project" value="UniProtKB-KW"/>
</dbReference>
<keyword evidence="6" id="KW-0680">Restriction system</keyword>
<evidence type="ECO:0000259" key="9">
    <source>
        <dbReference type="Pfam" id="PF01420"/>
    </source>
</evidence>
<keyword evidence="7" id="KW-0238">DNA-binding</keyword>
<evidence type="ECO:0000256" key="7">
    <source>
        <dbReference type="ARBA" id="ARBA00023125"/>
    </source>
</evidence>
<proteinExistence type="inferred from homology"/>
<dbReference type="GO" id="GO:0003677">
    <property type="term" value="F:DNA binding"/>
    <property type="evidence" value="ECO:0007669"/>
    <property type="project" value="UniProtKB-KW"/>
</dbReference>
<dbReference type="InterPro" id="IPR051537">
    <property type="entry name" value="DNA_Adenine_Mtase"/>
</dbReference>
<comment type="similarity">
    <text evidence="1">Belongs to the type-I restriction system S methylase family.</text>
</comment>
<dbReference type="InterPro" id="IPR003356">
    <property type="entry name" value="DNA_methylase_A-5"/>
</dbReference>
<keyword evidence="3" id="KW-0489">Methyltransferase</keyword>
<keyword evidence="4" id="KW-0808">Transferase</keyword>
<dbReference type="InterPro" id="IPR002052">
    <property type="entry name" value="DNA_methylase_N6_adenine_CS"/>
</dbReference>
<dbReference type="Pfam" id="PF01420">
    <property type="entry name" value="Methylase_S"/>
    <property type="match status" value="1"/>
</dbReference>
<dbReference type="Proteomes" id="UP000196386">
    <property type="component" value="Unassembled WGS sequence"/>
</dbReference>
<evidence type="ECO:0000259" key="10">
    <source>
        <dbReference type="Pfam" id="PF02384"/>
    </source>
</evidence>
<evidence type="ECO:0000313" key="11">
    <source>
        <dbReference type="EMBL" id="OUP71414.1"/>
    </source>
</evidence>
<keyword evidence="5" id="KW-0949">S-adenosyl-L-methionine</keyword>
<dbReference type="PRINTS" id="PR00507">
    <property type="entry name" value="N12N6MTFRASE"/>
</dbReference>
<feature type="domain" description="Type I restriction modification DNA specificity" evidence="9">
    <location>
        <begin position="325"/>
        <end position="492"/>
    </location>
</feature>
<dbReference type="PANTHER" id="PTHR42933">
    <property type="entry name" value="SLR6095 PROTEIN"/>
    <property type="match status" value="1"/>
</dbReference>
<dbReference type="InterPro" id="IPR000055">
    <property type="entry name" value="Restrct_endonuc_typeI_TRD"/>
</dbReference>
<accession>A0A1Y4N4S3</accession>
<dbReference type="GO" id="GO:0009307">
    <property type="term" value="P:DNA restriction-modification system"/>
    <property type="evidence" value="ECO:0007669"/>
    <property type="project" value="UniProtKB-KW"/>
</dbReference>
<dbReference type="PANTHER" id="PTHR42933:SF4">
    <property type="entry name" value="TYPE I RESTRICTION ENZYME ECOKI METHYLASE SUBUNIT"/>
    <property type="match status" value="1"/>
</dbReference>
<dbReference type="GO" id="GO:0009007">
    <property type="term" value="F:site-specific DNA-methyltransferase (adenine-specific) activity"/>
    <property type="evidence" value="ECO:0007669"/>
    <property type="project" value="UniProtKB-EC"/>
</dbReference>
<dbReference type="EC" id="2.1.1.72" evidence="2"/>